<gene>
    <name evidence="4" type="primary">LOC111466461</name>
</gene>
<dbReference type="GO" id="GO:0004842">
    <property type="term" value="F:ubiquitin-protein transferase activity"/>
    <property type="evidence" value="ECO:0007669"/>
    <property type="project" value="TreeGrafter"/>
</dbReference>
<dbReference type="PANTHER" id="PTHR45751:SF30">
    <property type="entry name" value="E3 UBIQUITIN-PROTEIN LIGASE RGLG5"/>
    <property type="match status" value="1"/>
</dbReference>
<feature type="domain" description="VWFA" evidence="2">
    <location>
        <begin position="41"/>
        <end position="244"/>
    </location>
</feature>
<evidence type="ECO:0000259" key="2">
    <source>
        <dbReference type="SMART" id="SM00327"/>
    </source>
</evidence>
<keyword evidence="3" id="KW-1185">Reference proteome</keyword>
<feature type="compositionally biased region" description="Polar residues" evidence="1">
    <location>
        <begin position="305"/>
        <end position="330"/>
    </location>
</feature>
<dbReference type="InterPro" id="IPR002035">
    <property type="entry name" value="VWF_A"/>
</dbReference>
<dbReference type="PANTHER" id="PTHR45751">
    <property type="entry name" value="COPINE FAMILY PROTEIN 1"/>
    <property type="match status" value="1"/>
</dbReference>
<feature type="region of interest" description="Disordered" evidence="1">
    <location>
        <begin position="302"/>
        <end position="330"/>
    </location>
</feature>
<name>A0A6J1HTJ4_CUCMA</name>
<dbReference type="GO" id="GO:0016567">
    <property type="term" value="P:protein ubiquitination"/>
    <property type="evidence" value="ECO:0007669"/>
    <property type="project" value="TreeGrafter"/>
</dbReference>
<dbReference type="RefSeq" id="XP_022966893.1">
    <property type="nucleotide sequence ID" value="XM_023111125.1"/>
</dbReference>
<accession>A0A6J1HTJ4</accession>
<evidence type="ECO:0000256" key="1">
    <source>
        <dbReference type="SAM" id="MobiDB-lite"/>
    </source>
</evidence>
<dbReference type="InterPro" id="IPR036465">
    <property type="entry name" value="vWFA_dom_sf"/>
</dbReference>
<organism evidence="3 4">
    <name type="scientific">Cucurbita maxima</name>
    <name type="common">Pumpkin</name>
    <name type="synonym">Winter squash</name>
    <dbReference type="NCBI Taxonomy" id="3661"/>
    <lineage>
        <taxon>Eukaryota</taxon>
        <taxon>Viridiplantae</taxon>
        <taxon>Streptophyta</taxon>
        <taxon>Embryophyta</taxon>
        <taxon>Tracheophyta</taxon>
        <taxon>Spermatophyta</taxon>
        <taxon>Magnoliopsida</taxon>
        <taxon>eudicotyledons</taxon>
        <taxon>Gunneridae</taxon>
        <taxon>Pentapetalae</taxon>
        <taxon>rosids</taxon>
        <taxon>fabids</taxon>
        <taxon>Cucurbitales</taxon>
        <taxon>Cucurbitaceae</taxon>
        <taxon>Cucurbiteae</taxon>
        <taxon>Cucurbita</taxon>
    </lineage>
</organism>
<dbReference type="InterPro" id="IPR010734">
    <property type="entry name" value="Copine_C"/>
</dbReference>
<dbReference type="Pfam" id="PF07002">
    <property type="entry name" value="Copine"/>
    <property type="match status" value="1"/>
</dbReference>
<dbReference type="Proteomes" id="UP000504608">
    <property type="component" value="Unplaced"/>
</dbReference>
<dbReference type="GO" id="GO:0005634">
    <property type="term" value="C:nucleus"/>
    <property type="evidence" value="ECO:0007669"/>
    <property type="project" value="TreeGrafter"/>
</dbReference>
<evidence type="ECO:0000313" key="3">
    <source>
        <dbReference type="Proteomes" id="UP000504608"/>
    </source>
</evidence>
<dbReference type="KEGG" id="cmax:111466461"/>
<dbReference type="OrthoDB" id="5855668at2759"/>
<dbReference type="AlphaFoldDB" id="A0A6J1HTJ4"/>
<proteinExistence type="predicted"/>
<reference evidence="4" key="1">
    <citation type="submission" date="2025-08" db="UniProtKB">
        <authorList>
            <consortium name="RefSeq"/>
        </authorList>
    </citation>
    <scope>IDENTIFICATION</scope>
    <source>
        <tissue evidence="4">Young leaves</tissue>
    </source>
</reference>
<evidence type="ECO:0000313" key="4">
    <source>
        <dbReference type="RefSeq" id="XP_022966893.1"/>
    </source>
</evidence>
<sequence>MNSKEPGQGEFDSNRRYSRIEVNYRSVNEVKAALRRAGLESSNLIVGIDFTKSNEWTGSRSFNGYSLHHIGNGQNPYEQAISIMGQTLSAFDEGNMIPCYGFGDLTTHDHDVFSFYDDDRPCDGFEEVLHGYRDIVTKLRFTGPTSFAPIIEMAMTIVEQTGGQYHILLIIADGQVTRSAYTHNSQLSVQEQKSVDAIVKASEYPLSIILVRVGDGPWDTMKNFDDNIPARAFDNFQFVNFTEIMSRNVDFNRRQAEFALAALMKIPSQFQATVELGLLGRRRGSSPKRLPLLPPLYIYPRSPRANGSHTRTPSNGRHNQGVGNTPSSSSPNQILHQFFSILLSRHVATAEKLSTCAPPAEALIDSCNGPGLLKQGTMGRYGTTDYCIGFWVVIHLLTCLLSTKQTFFPSIKLSIWTLHFVS</sequence>
<dbReference type="InterPro" id="IPR052079">
    <property type="entry name" value="E3_ligase/Copine_domain"/>
</dbReference>
<dbReference type="GeneID" id="111466461"/>
<protein>
    <submittedName>
        <fullName evidence="4">E3 ubiquitin-protein ligase RGLG5-like</fullName>
    </submittedName>
</protein>
<dbReference type="SUPFAM" id="SSF53300">
    <property type="entry name" value="vWA-like"/>
    <property type="match status" value="1"/>
</dbReference>
<dbReference type="SMART" id="SM00327">
    <property type="entry name" value="VWA"/>
    <property type="match status" value="1"/>
</dbReference>